<keyword evidence="2" id="KW-1185">Reference proteome</keyword>
<comment type="caution">
    <text evidence="1">The sequence shown here is derived from an EMBL/GenBank/DDBJ whole genome shotgun (WGS) entry which is preliminary data.</text>
</comment>
<sequence length="122" mass="13719">MPPAPSAQPSLPLYLRLDEYHAGLPPTCYIPETLGRALLRETIDALFNACEADESPDLLEYWCEQEEGKGLTRPLKLDRGCWVFPQEVVAQHVERMEGHMECLKGMLERKDSSEVGNGGEFV</sequence>
<evidence type="ECO:0000313" key="2">
    <source>
        <dbReference type="Proteomes" id="UP001234202"/>
    </source>
</evidence>
<dbReference type="Proteomes" id="UP001234202">
    <property type="component" value="Unassembled WGS sequence"/>
</dbReference>
<dbReference type="EMBL" id="JASBWV010000002">
    <property type="protein sequence ID" value="KAJ9127319.1"/>
    <property type="molecule type" value="Genomic_DNA"/>
</dbReference>
<protein>
    <submittedName>
        <fullName evidence="1">Uncharacterized protein</fullName>
    </submittedName>
</protein>
<name>A0ACC2XVD7_9TREE</name>
<proteinExistence type="predicted"/>
<organism evidence="1 2">
    <name type="scientific">Naganishia onofrii</name>
    <dbReference type="NCBI Taxonomy" id="1851511"/>
    <lineage>
        <taxon>Eukaryota</taxon>
        <taxon>Fungi</taxon>
        <taxon>Dikarya</taxon>
        <taxon>Basidiomycota</taxon>
        <taxon>Agaricomycotina</taxon>
        <taxon>Tremellomycetes</taxon>
        <taxon>Filobasidiales</taxon>
        <taxon>Filobasidiaceae</taxon>
        <taxon>Naganishia</taxon>
    </lineage>
</organism>
<evidence type="ECO:0000313" key="1">
    <source>
        <dbReference type="EMBL" id="KAJ9127319.1"/>
    </source>
</evidence>
<reference evidence="1" key="1">
    <citation type="submission" date="2023-04" db="EMBL/GenBank/DDBJ databases">
        <title>Draft Genome sequencing of Naganishia species isolated from polar environments using Oxford Nanopore Technology.</title>
        <authorList>
            <person name="Leo P."/>
            <person name="Venkateswaran K."/>
        </authorList>
    </citation>
    <scope>NUCLEOTIDE SEQUENCE</scope>
    <source>
        <strain evidence="1">DBVPG 5303</strain>
    </source>
</reference>
<gene>
    <name evidence="1" type="ORF">QFC24_000726</name>
</gene>
<accession>A0ACC2XVD7</accession>